<gene>
    <name evidence="2" type="ORF">CR513_26300</name>
</gene>
<dbReference type="AlphaFoldDB" id="A0A371GM82"/>
<sequence length="291" mass="33047">MKSSQLGEFLSMLTLPLVTKTFPSPSVDSDSTLEIGRRAVSQGVVFARTIDHGNSLPTNNLSQPKRFSIHRITSSFPNTKTKGHGQEAQGGLNEEETPTLEGPMTRERLKRLQGEVQHKLVTLKGQGEAQEGHILYNLSNFQIGPASSIGVRAFNHHLVVGFMKEMKDFHGNTKALVEPFKELGEKLEKVRRGLDSLQRDIQSVNTKVEALSRDKEEKPKVAFLHESKGSYDEGHYSERNESSRTLRRERHERVERNVRDNKEVGRERNRRGEDNQREKSLIWGNAKSNHF</sequence>
<dbReference type="Proteomes" id="UP000257109">
    <property type="component" value="Unassembled WGS sequence"/>
</dbReference>
<protein>
    <submittedName>
        <fullName evidence="2">Uncharacterized protein</fullName>
    </submittedName>
</protein>
<dbReference type="EMBL" id="QJKJ01005058">
    <property type="protein sequence ID" value="RDX91682.1"/>
    <property type="molecule type" value="Genomic_DNA"/>
</dbReference>
<feature type="compositionally biased region" description="Basic and acidic residues" evidence="1">
    <location>
        <begin position="210"/>
        <end position="280"/>
    </location>
</feature>
<keyword evidence="3" id="KW-1185">Reference proteome</keyword>
<evidence type="ECO:0000313" key="3">
    <source>
        <dbReference type="Proteomes" id="UP000257109"/>
    </source>
</evidence>
<proteinExistence type="predicted"/>
<evidence type="ECO:0000256" key="1">
    <source>
        <dbReference type="SAM" id="MobiDB-lite"/>
    </source>
</evidence>
<feature type="region of interest" description="Disordered" evidence="1">
    <location>
        <begin position="75"/>
        <end position="99"/>
    </location>
</feature>
<reference evidence="2" key="1">
    <citation type="submission" date="2018-05" db="EMBL/GenBank/DDBJ databases">
        <title>Draft genome of Mucuna pruriens seed.</title>
        <authorList>
            <person name="Nnadi N.E."/>
            <person name="Vos R."/>
            <person name="Hasami M.H."/>
            <person name="Devisetty U.K."/>
            <person name="Aguiy J.C."/>
        </authorList>
    </citation>
    <scope>NUCLEOTIDE SEQUENCE [LARGE SCALE GENOMIC DNA]</scope>
    <source>
        <strain evidence="2">JCA_2017</strain>
    </source>
</reference>
<name>A0A371GM82_MUCPR</name>
<organism evidence="2 3">
    <name type="scientific">Mucuna pruriens</name>
    <name type="common">Velvet bean</name>
    <name type="synonym">Dolichos pruriens</name>
    <dbReference type="NCBI Taxonomy" id="157652"/>
    <lineage>
        <taxon>Eukaryota</taxon>
        <taxon>Viridiplantae</taxon>
        <taxon>Streptophyta</taxon>
        <taxon>Embryophyta</taxon>
        <taxon>Tracheophyta</taxon>
        <taxon>Spermatophyta</taxon>
        <taxon>Magnoliopsida</taxon>
        <taxon>eudicotyledons</taxon>
        <taxon>Gunneridae</taxon>
        <taxon>Pentapetalae</taxon>
        <taxon>rosids</taxon>
        <taxon>fabids</taxon>
        <taxon>Fabales</taxon>
        <taxon>Fabaceae</taxon>
        <taxon>Papilionoideae</taxon>
        <taxon>50 kb inversion clade</taxon>
        <taxon>NPAAA clade</taxon>
        <taxon>indigoferoid/millettioid clade</taxon>
        <taxon>Phaseoleae</taxon>
        <taxon>Mucuna</taxon>
    </lineage>
</organism>
<feature type="non-terminal residue" evidence="2">
    <location>
        <position position="1"/>
    </location>
</feature>
<accession>A0A371GM82</accession>
<comment type="caution">
    <text evidence="2">The sequence shown here is derived from an EMBL/GenBank/DDBJ whole genome shotgun (WGS) entry which is preliminary data.</text>
</comment>
<feature type="region of interest" description="Disordered" evidence="1">
    <location>
        <begin position="210"/>
        <end position="291"/>
    </location>
</feature>
<evidence type="ECO:0000313" key="2">
    <source>
        <dbReference type="EMBL" id="RDX91682.1"/>
    </source>
</evidence>